<reference evidence="5" key="1">
    <citation type="submission" date="2014-07" db="EMBL/GenBank/DDBJ databases">
        <authorList>
            <person name="Urmite Genomes Urmite Genomes"/>
        </authorList>
    </citation>
    <scope>NUCLEOTIDE SEQUENCE</scope>
    <source>
        <strain evidence="5">12M76_air</strain>
    </source>
</reference>
<keyword evidence="3 5" id="KW-0269">Exonuclease</keyword>
<dbReference type="SMART" id="SM00479">
    <property type="entry name" value="EXOIII"/>
    <property type="match status" value="1"/>
</dbReference>
<proteinExistence type="predicted"/>
<dbReference type="GO" id="GO:0005829">
    <property type="term" value="C:cytosol"/>
    <property type="evidence" value="ECO:0007669"/>
    <property type="project" value="TreeGrafter"/>
</dbReference>
<dbReference type="InterPro" id="IPR036397">
    <property type="entry name" value="RNaseH_sf"/>
</dbReference>
<dbReference type="InterPro" id="IPR012337">
    <property type="entry name" value="RNaseH-like_sf"/>
</dbReference>
<protein>
    <submittedName>
        <fullName evidence="5">Exonuclease RNase T and DNA polymerase III</fullName>
    </submittedName>
</protein>
<dbReference type="RefSeq" id="WP_052508763.1">
    <property type="nucleotide sequence ID" value="NZ_LK391969.1"/>
</dbReference>
<gene>
    <name evidence="5" type="ORF">BN1049_01907</name>
</gene>
<accession>A0A078MIE8</accession>
<dbReference type="CDD" id="cd06127">
    <property type="entry name" value="DEDDh"/>
    <property type="match status" value="1"/>
</dbReference>
<keyword evidence="2" id="KW-0378">Hydrolase</keyword>
<feature type="domain" description="Exonuclease" evidence="4">
    <location>
        <begin position="41"/>
        <end position="211"/>
    </location>
</feature>
<name>A0A078MIE8_9PSED</name>
<dbReference type="Gene3D" id="3.30.420.10">
    <property type="entry name" value="Ribonuclease H-like superfamily/Ribonuclease H"/>
    <property type="match status" value="1"/>
</dbReference>
<dbReference type="OrthoDB" id="5497329at2"/>
<dbReference type="AlphaFoldDB" id="A0A078MIE8"/>
<dbReference type="GO" id="GO:0006259">
    <property type="term" value="P:DNA metabolic process"/>
    <property type="evidence" value="ECO:0007669"/>
    <property type="project" value="UniProtKB-ARBA"/>
</dbReference>
<dbReference type="Pfam" id="PF00929">
    <property type="entry name" value="RNase_T"/>
    <property type="match status" value="1"/>
</dbReference>
<sequence>MKLPRLFGRARARAITPDKATRRDALPAPQPIDSTPLKKARLVVLDLETSGLDLQRDEILSVGAVAIEEGILRMADQYECTLARPGHRASQATLLHEISPSEVQAGRPPDEALLELMEFAGACVFLAFHAGFDQRMLSRALQQDLDYRLRHRFLDVAELAPMLFPDAAPRCSTLDDWQQYFHLANSQRHNAAADAQATAEILLILLARAARQGTSTLAELNNRLALWRQLNQVRSSGF</sequence>
<dbReference type="GO" id="GO:0008408">
    <property type="term" value="F:3'-5' exonuclease activity"/>
    <property type="evidence" value="ECO:0007669"/>
    <property type="project" value="TreeGrafter"/>
</dbReference>
<dbReference type="EMBL" id="LK391969">
    <property type="protein sequence ID" value="CEF26965.1"/>
    <property type="molecule type" value="Genomic_DNA"/>
</dbReference>
<evidence type="ECO:0000256" key="2">
    <source>
        <dbReference type="ARBA" id="ARBA00022801"/>
    </source>
</evidence>
<keyword evidence="1" id="KW-0540">Nuclease</keyword>
<dbReference type="EMBL" id="LM997413">
    <property type="protein sequence ID" value="CEA05132.1"/>
    <property type="molecule type" value="Genomic_DNA"/>
</dbReference>
<organism evidence="5">
    <name type="scientific">Pseudomonas saudimassiliensis</name>
    <dbReference type="NCBI Taxonomy" id="1461581"/>
    <lineage>
        <taxon>Bacteria</taxon>
        <taxon>Pseudomonadati</taxon>
        <taxon>Pseudomonadota</taxon>
        <taxon>Gammaproteobacteria</taxon>
        <taxon>Pseudomonadales</taxon>
        <taxon>Pseudomonadaceae</taxon>
        <taxon>Pseudomonas</taxon>
    </lineage>
</organism>
<dbReference type="PANTHER" id="PTHR30231">
    <property type="entry name" value="DNA POLYMERASE III SUBUNIT EPSILON"/>
    <property type="match status" value="1"/>
</dbReference>
<evidence type="ECO:0000256" key="1">
    <source>
        <dbReference type="ARBA" id="ARBA00022722"/>
    </source>
</evidence>
<dbReference type="GO" id="GO:0003676">
    <property type="term" value="F:nucleic acid binding"/>
    <property type="evidence" value="ECO:0007669"/>
    <property type="project" value="InterPro"/>
</dbReference>
<dbReference type="SUPFAM" id="SSF53098">
    <property type="entry name" value="Ribonuclease H-like"/>
    <property type="match status" value="1"/>
</dbReference>
<evidence type="ECO:0000259" key="4">
    <source>
        <dbReference type="SMART" id="SM00479"/>
    </source>
</evidence>
<dbReference type="PANTHER" id="PTHR30231:SF4">
    <property type="entry name" value="PROTEIN NEN2"/>
    <property type="match status" value="1"/>
</dbReference>
<dbReference type="InterPro" id="IPR013520">
    <property type="entry name" value="Ribonucl_H"/>
</dbReference>
<evidence type="ECO:0000256" key="3">
    <source>
        <dbReference type="ARBA" id="ARBA00022839"/>
    </source>
</evidence>
<dbReference type="PATRIC" id="fig|1461581.3.peg.1879"/>
<evidence type="ECO:0000313" key="5">
    <source>
        <dbReference type="EMBL" id="CEA05132.1"/>
    </source>
</evidence>